<organism evidence="1 2">
    <name type="scientific">Juglans regia</name>
    <name type="common">English walnut</name>
    <dbReference type="NCBI Taxonomy" id="51240"/>
    <lineage>
        <taxon>Eukaryota</taxon>
        <taxon>Viridiplantae</taxon>
        <taxon>Streptophyta</taxon>
        <taxon>Embryophyta</taxon>
        <taxon>Tracheophyta</taxon>
        <taxon>Spermatophyta</taxon>
        <taxon>Magnoliopsida</taxon>
        <taxon>eudicotyledons</taxon>
        <taxon>Gunneridae</taxon>
        <taxon>Pentapetalae</taxon>
        <taxon>rosids</taxon>
        <taxon>fabids</taxon>
        <taxon>Fagales</taxon>
        <taxon>Juglandaceae</taxon>
        <taxon>Juglans</taxon>
    </lineage>
</organism>
<reference evidence="2" key="1">
    <citation type="submission" date="2025-08" db="UniProtKB">
        <authorList>
            <consortium name="RefSeq"/>
        </authorList>
    </citation>
    <scope>IDENTIFICATION</scope>
    <source>
        <tissue evidence="2">Leaves</tissue>
    </source>
</reference>
<dbReference type="AlphaFoldDB" id="A0A6P9EFF3"/>
<protein>
    <submittedName>
        <fullName evidence="2">Uncharacterized protein LOC108998353 isoform X2</fullName>
    </submittedName>
</protein>
<gene>
    <name evidence="2" type="primary">LOC108998353</name>
</gene>
<proteinExistence type="predicted"/>
<sequence length="139" mass="16179">MHLLITSSPRTINVQLCLFWPLFCFRRFVNGKMSFCLEFLLLSRLTELNSSFSAGSTRNIYSPQAVPRGMFFFFAQSLRQPEDTHCKDDLEQNANTSFFPPCDFCKFRHWSEAYSYSFRSPCICCHSAILALQKMRQSS</sequence>
<dbReference type="GeneID" id="108998353"/>
<keyword evidence="1" id="KW-1185">Reference proteome</keyword>
<name>A0A6P9EFF3_JUGRE</name>
<accession>A0A6P9EFF3</accession>
<dbReference type="RefSeq" id="XP_035547010.1">
    <property type="nucleotide sequence ID" value="XM_035691117.1"/>
</dbReference>
<evidence type="ECO:0000313" key="1">
    <source>
        <dbReference type="Proteomes" id="UP000235220"/>
    </source>
</evidence>
<dbReference type="Proteomes" id="UP000235220">
    <property type="component" value="Chromosome 6"/>
</dbReference>
<evidence type="ECO:0000313" key="2">
    <source>
        <dbReference type="RefSeq" id="XP_035547010.1"/>
    </source>
</evidence>